<accession>A0ABY2XRC2</accession>
<reference evidence="1 2" key="1">
    <citation type="submission" date="2019-05" db="EMBL/GenBank/DDBJ databases">
        <title>Pasteurellaceae isolates from reptiles.</title>
        <authorList>
            <person name="Bojesen A.M."/>
            <person name="Lund E."/>
        </authorList>
    </citation>
    <scope>NUCLEOTIDE SEQUENCE [LARGE SCALE GENOMIC DNA]</scope>
    <source>
        <strain evidence="1 2">ELNT2x</strain>
    </source>
</reference>
<feature type="non-terminal residue" evidence="1">
    <location>
        <position position="60"/>
    </location>
</feature>
<organism evidence="1 2">
    <name type="scientific">Testudinibacter aquarius</name>
    <dbReference type="NCBI Taxonomy" id="1524974"/>
    <lineage>
        <taxon>Bacteria</taxon>
        <taxon>Pseudomonadati</taxon>
        <taxon>Pseudomonadota</taxon>
        <taxon>Gammaproteobacteria</taxon>
        <taxon>Pasteurellales</taxon>
        <taxon>Pasteurellaceae</taxon>
        <taxon>Testudinibacter</taxon>
    </lineage>
</organism>
<sequence length="60" mass="6653">MNNLSFDFAESDFRPLAARMRPTTLDNYFGQSHLLAAGKPLRKAIDAGHIHSMILWGPPG</sequence>
<dbReference type="PANTHER" id="PTHR13779:SF7">
    <property type="entry name" value="ATPASE WRNIP1"/>
    <property type="match status" value="1"/>
</dbReference>
<keyword evidence="2" id="KW-1185">Reference proteome</keyword>
<dbReference type="PANTHER" id="PTHR13779">
    <property type="entry name" value="WERNER HELICASE-INTERACTING PROTEIN 1 FAMILY MEMBER"/>
    <property type="match status" value="1"/>
</dbReference>
<dbReference type="InterPro" id="IPR027417">
    <property type="entry name" value="P-loop_NTPase"/>
</dbReference>
<dbReference type="EMBL" id="VDGV01000175">
    <property type="protein sequence ID" value="TNG86492.1"/>
    <property type="molecule type" value="Genomic_DNA"/>
</dbReference>
<evidence type="ECO:0000313" key="2">
    <source>
        <dbReference type="Proteomes" id="UP000305526"/>
    </source>
</evidence>
<protein>
    <submittedName>
        <fullName evidence="1">Recombination factor protein RarA</fullName>
    </submittedName>
</protein>
<dbReference type="Gene3D" id="3.40.50.300">
    <property type="entry name" value="P-loop containing nucleotide triphosphate hydrolases"/>
    <property type="match status" value="1"/>
</dbReference>
<proteinExistence type="predicted"/>
<comment type="caution">
    <text evidence="1">The sequence shown here is derived from an EMBL/GenBank/DDBJ whole genome shotgun (WGS) entry which is preliminary data.</text>
</comment>
<evidence type="ECO:0000313" key="1">
    <source>
        <dbReference type="EMBL" id="TNG86492.1"/>
    </source>
</evidence>
<name>A0ABY2XRC2_9PAST</name>
<gene>
    <name evidence="1" type="ORF">FHQ21_12390</name>
</gene>
<dbReference type="Proteomes" id="UP000305526">
    <property type="component" value="Unassembled WGS sequence"/>
</dbReference>
<dbReference type="InterPro" id="IPR051314">
    <property type="entry name" value="AAA_ATPase_RarA/MGS1/WRNIP1"/>
</dbReference>
<dbReference type="SUPFAM" id="SSF52540">
    <property type="entry name" value="P-loop containing nucleoside triphosphate hydrolases"/>
    <property type="match status" value="1"/>
</dbReference>